<accession>A0A2Z6RNZ0</accession>
<sequence length="82" mass="9633">MVQILLDRQLIITDCDSYVSKEIQTEQQESYDNKYYMQPSDTYNSDFNEEQIIARIQAESTGLFTRISNFMGSSKPPNPHRY</sequence>
<evidence type="ECO:0000313" key="2">
    <source>
        <dbReference type="EMBL" id="GES83849.1"/>
    </source>
</evidence>
<protein>
    <submittedName>
        <fullName evidence="1">Uncharacterized protein</fullName>
    </submittedName>
</protein>
<evidence type="ECO:0000313" key="3">
    <source>
        <dbReference type="Proteomes" id="UP000247702"/>
    </source>
</evidence>
<name>A0A2Z6RNZ0_9GLOM</name>
<gene>
    <name evidence="2" type="ORF">RCL2_001100000</name>
    <name evidence="1" type="ORF">RclHR1_05470002</name>
</gene>
<dbReference type="AlphaFoldDB" id="A0A2Z6RNZ0"/>
<organism evidence="1 3">
    <name type="scientific">Rhizophagus clarus</name>
    <dbReference type="NCBI Taxonomy" id="94130"/>
    <lineage>
        <taxon>Eukaryota</taxon>
        <taxon>Fungi</taxon>
        <taxon>Fungi incertae sedis</taxon>
        <taxon>Mucoromycota</taxon>
        <taxon>Glomeromycotina</taxon>
        <taxon>Glomeromycetes</taxon>
        <taxon>Glomerales</taxon>
        <taxon>Glomeraceae</taxon>
        <taxon>Rhizophagus</taxon>
    </lineage>
</organism>
<keyword evidence="3" id="KW-1185">Reference proteome</keyword>
<comment type="caution">
    <text evidence="1">The sequence shown here is derived from an EMBL/GenBank/DDBJ whole genome shotgun (WGS) entry which is preliminary data.</text>
</comment>
<reference evidence="2" key="2">
    <citation type="submission" date="2019-10" db="EMBL/GenBank/DDBJ databases">
        <title>Conservation and host-specific expression of non-tandemly repeated heterogenous ribosome RNA gene in arbuscular mycorrhizal fungi.</title>
        <authorList>
            <person name="Maeda T."/>
            <person name="Kobayashi Y."/>
            <person name="Nakagawa T."/>
            <person name="Ezawa T."/>
            <person name="Yamaguchi K."/>
            <person name="Bino T."/>
            <person name="Nishimoto Y."/>
            <person name="Shigenobu S."/>
            <person name="Kawaguchi M."/>
        </authorList>
    </citation>
    <scope>NUCLEOTIDE SEQUENCE</scope>
    <source>
        <strain evidence="2">HR1</strain>
    </source>
</reference>
<evidence type="ECO:0000313" key="1">
    <source>
        <dbReference type="EMBL" id="GBC04011.1"/>
    </source>
</evidence>
<dbReference type="Proteomes" id="UP000247702">
    <property type="component" value="Unassembled WGS sequence"/>
</dbReference>
<dbReference type="EMBL" id="BLAL01000074">
    <property type="protein sequence ID" value="GES83849.1"/>
    <property type="molecule type" value="Genomic_DNA"/>
</dbReference>
<dbReference type="EMBL" id="BEXD01003923">
    <property type="protein sequence ID" value="GBC04011.1"/>
    <property type="molecule type" value="Genomic_DNA"/>
</dbReference>
<reference evidence="1 3" key="1">
    <citation type="submission" date="2017-11" db="EMBL/GenBank/DDBJ databases">
        <title>The genome of Rhizophagus clarus HR1 reveals common genetic basis of auxotrophy among arbuscular mycorrhizal fungi.</title>
        <authorList>
            <person name="Kobayashi Y."/>
        </authorList>
    </citation>
    <scope>NUCLEOTIDE SEQUENCE [LARGE SCALE GENOMIC DNA]</scope>
    <source>
        <strain evidence="1 3">HR1</strain>
    </source>
</reference>
<proteinExistence type="predicted"/>
<dbReference type="Proteomes" id="UP000615446">
    <property type="component" value="Unassembled WGS sequence"/>
</dbReference>